<evidence type="ECO:0000313" key="3">
    <source>
        <dbReference type="Proteomes" id="UP000198345"/>
    </source>
</evidence>
<dbReference type="SUPFAM" id="SSF56973">
    <property type="entry name" value="Aerolisin/ETX pore-forming domain"/>
    <property type="match status" value="1"/>
</dbReference>
<reference evidence="2 3" key="1">
    <citation type="submission" date="2016-11" db="EMBL/GenBank/DDBJ databases">
        <title>Whole genomes of Flavobacteriaceae.</title>
        <authorList>
            <person name="Stine C."/>
            <person name="Li C."/>
            <person name="Tadesse D."/>
        </authorList>
    </citation>
    <scope>NUCLEOTIDE SEQUENCE [LARGE SCALE GENOMIC DNA]</scope>
    <source>
        <strain evidence="2 3">DSM 18292</strain>
    </source>
</reference>
<feature type="chain" id="PRO_5012262828" evidence="1">
    <location>
        <begin position="26"/>
        <end position="369"/>
    </location>
</feature>
<dbReference type="Gene3D" id="3.10.290.50">
    <property type="match status" value="1"/>
</dbReference>
<keyword evidence="1" id="KW-0732">Signal</keyword>
<dbReference type="Gene3D" id="2.60.40.4280">
    <property type="match status" value="1"/>
</dbReference>
<dbReference type="PROSITE" id="PS51257">
    <property type="entry name" value="PROKAR_LIPOPROTEIN"/>
    <property type="match status" value="1"/>
</dbReference>
<proteinExistence type="predicted"/>
<feature type="signal peptide" evidence="1">
    <location>
        <begin position="1"/>
        <end position="25"/>
    </location>
</feature>
<dbReference type="EMBL" id="MUGW01000035">
    <property type="protein sequence ID" value="OXA87345.1"/>
    <property type="molecule type" value="Genomic_DNA"/>
</dbReference>
<dbReference type="Proteomes" id="UP000198345">
    <property type="component" value="Unassembled WGS sequence"/>
</dbReference>
<dbReference type="OrthoDB" id="1232588at2"/>
<gene>
    <name evidence="2" type="ORF">B0A66_16255</name>
</gene>
<dbReference type="Gene3D" id="2.60.40.3040">
    <property type="match status" value="1"/>
</dbReference>
<keyword evidence="3" id="KW-1185">Reference proteome</keyword>
<protein>
    <submittedName>
        <fullName evidence="2">Uncharacterized protein</fullName>
    </submittedName>
</protein>
<accession>A0A226GZJ1</accession>
<sequence length="369" mass="41089">MKRKITSYYLLVVIASSLLVSCSNDEEVTPVNSEIPKEKKFENVVLEKTTLRELGFNSIEEFLASEMVKEKLSVTPTASQKKSTTGKSAGFYVPGEPTFGADAGSNSGSNSGSGENFKQRELMTSAQVEQLHLGHSKIKELYKLNGNTPDGVTINKFTTRGAFSEYNLSDEYGWYTYVQAGSPKVTELDRLKEDDYHVYKFQVYNYSSVDDSAWRTFGYSKGTTISTSISFSTGLNVKGTLGVEGVASASVERTFQLTLGAEYSQSTIVNHEERYVATLPAHSKRTIYVIQRKIKSQFEYKVPVVIDGLVGVNFAKKVNGHYFWSLPASWLMQGKDMAELGDIFVNEYFDITIYGGPDEKITDPLPFDK</sequence>
<comment type="caution">
    <text evidence="2">The sequence shown here is derived from an EMBL/GenBank/DDBJ whole genome shotgun (WGS) entry which is preliminary data.</text>
</comment>
<dbReference type="RefSeq" id="WP_089050912.1">
    <property type="nucleotide sequence ID" value="NZ_FXTV01000010.1"/>
</dbReference>
<dbReference type="AlphaFoldDB" id="A0A226GZJ1"/>
<evidence type="ECO:0000256" key="1">
    <source>
        <dbReference type="SAM" id="SignalP"/>
    </source>
</evidence>
<evidence type="ECO:0000313" key="2">
    <source>
        <dbReference type="EMBL" id="OXA87345.1"/>
    </source>
</evidence>
<organism evidence="2 3">
    <name type="scientific">Flavobacterium hercynium</name>
    <dbReference type="NCBI Taxonomy" id="387094"/>
    <lineage>
        <taxon>Bacteria</taxon>
        <taxon>Pseudomonadati</taxon>
        <taxon>Bacteroidota</taxon>
        <taxon>Flavobacteriia</taxon>
        <taxon>Flavobacteriales</taxon>
        <taxon>Flavobacteriaceae</taxon>
        <taxon>Flavobacterium</taxon>
    </lineage>
</organism>
<name>A0A226GZJ1_9FLAO</name>